<protein>
    <submittedName>
        <fullName evidence="3">Retrovirus-related Pol polyprotein from transposon TNT 1-94</fullName>
    </submittedName>
</protein>
<feature type="region of interest" description="Disordered" evidence="1">
    <location>
        <begin position="13"/>
        <end position="49"/>
    </location>
</feature>
<comment type="caution">
    <text evidence="3">The sequence shown here is derived from an EMBL/GenBank/DDBJ whole genome shotgun (WGS) entry which is preliminary data.</text>
</comment>
<gene>
    <name evidence="3" type="ORF">Sango_2382000</name>
</gene>
<reference evidence="3" key="2">
    <citation type="journal article" date="2024" name="Plant">
        <title>Genomic evolution and insights into agronomic trait innovations of Sesamum species.</title>
        <authorList>
            <person name="Miao H."/>
            <person name="Wang L."/>
            <person name="Qu L."/>
            <person name="Liu H."/>
            <person name="Sun Y."/>
            <person name="Le M."/>
            <person name="Wang Q."/>
            <person name="Wei S."/>
            <person name="Zheng Y."/>
            <person name="Lin W."/>
            <person name="Duan Y."/>
            <person name="Cao H."/>
            <person name="Xiong S."/>
            <person name="Wang X."/>
            <person name="Wei L."/>
            <person name="Li C."/>
            <person name="Ma Q."/>
            <person name="Ju M."/>
            <person name="Zhao R."/>
            <person name="Li G."/>
            <person name="Mu C."/>
            <person name="Tian Q."/>
            <person name="Mei H."/>
            <person name="Zhang T."/>
            <person name="Gao T."/>
            <person name="Zhang H."/>
        </authorList>
    </citation>
    <scope>NUCLEOTIDE SEQUENCE</scope>
    <source>
        <strain evidence="3">K16</strain>
    </source>
</reference>
<evidence type="ECO:0000313" key="4">
    <source>
        <dbReference type="Proteomes" id="UP001289374"/>
    </source>
</evidence>
<proteinExistence type="predicted"/>
<keyword evidence="4" id="KW-1185">Reference proteome</keyword>
<dbReference type="InterPro" id="IPR013103">
    <property type="entry name" value="RVT_2"/>
</dbReference>
<feature type="domain" description="Reverse transcriptase Ty1/copia-type" evidence="2">
    <location>
        <begin position="56"/>
        <end position="155"/>
    </location>
</feature>
<evidence type="ECO:0000256" key="1">
    <source>
        <dbReference type="SAM" id="MobiDB-lite"/>
    </source>
</evidence>
<name>A0AAE2BJM7_9LAMI</name>
<organism evidence="3 4">
    <name type="scientific">Sesamum angolense</name>
    <dbReference type="NCBI Taxonomy" id="2727404"/>
    <lineage>
        <taxon>Eukaryota</taxon>
        <taxon>Viridiplantae</taxon>
        <taxon>Streptophyta</taxon>
        <taxon>Embryophyta</taxon>
        <taxon>Tracheophyta</taxon>
        <taxon>Spermatophyta</taxon>
        <taxon>Magnoliopsida</taxon>
        <taxon>eudicotyledons</taxon>
        <taxon>Gunneridae</taxon>
        <taxon>Pentapetalae</taxon>
        <taxon>asterids</taxon>
        <taxon>lamiids</taxon>
        <taxon>Lamiales</taxon>
        <taxon>Pedaliaceae</taxon>
        <taxon>Sesamum</taxon>
    </lineage>
</organism>
<dbReference type="Proteomes" id="UP001289374">
    <property type="component" value="Unassembled WGS sequence"/>
</dbReference>
<dbReference type="AlphaFoldDB" id="A0AAE2BJM7"/>
<sequence length="223" mass="25145">MYELTGSLLAHEQRINRSANPSTEQAFQSKQAPKSSFGNKRELRGSQSQYKGKWRKETIGLKRIFKIKFNQDGSIQKYKARLVAKGYSQQPGIDFTKTYAPIARIETIRTILAIAAQLELQVYQLDVKSEFLNGEIEEGVYVEQSKGSIVKDLKAKGTAFRMSGDFMLDISFPPCSAHHPLYQDVTELREKGILFSTAGSHKEVVKEIDTYGTDIVGIFRKAL</sequence>
<dbReference type="EMBL" id="JACGWL010000014">
    <property type="protein sequence ID" value="KAK4387754.1"/>
    <property type="molecule type" value="Genomic_DNA"/>
</dbReference>
<evidence type="ECO:0000313" key="3">
    <source>
        <dbReference type="EMBL" id="KAK4387754.1"/>
    </source>
</evidence>
<reference evidence="3" key="1">
    <citation type="submission" date="2020-06" db="EMBL/GenBank/DDBJ databases">
        <authorList>
            <person name="Li T."/>
            <person name="Hu X."/>
            <person name="Zhang T."/>
            <person name="Song X."/>
            <person name="Zhang H."/>
            <person name="Dai N."/>
            <person name="Sheng W."/>
            <person name="Hou X."/>
            <person name="Wei L."/>
        </authorList>
    </citation>
    <scope>NUCLEOTIDE SEQUENCE</scope>
    <source>
        <strain evidence="3">K16</strain>
        <tissue evidence="3">Leaf</tissue>
    </source>
</reference>
<accession>A0AAE2BJM7</accession>
<feature type="compositionally biased region" description="Polar residues" evidence="1">
    <location>
        <begin position="16"/>
        <end position="38"/>
    </location>
</feature>
<evidence type="ECO:0000259" key="2">
    <source>
        <dbReference type="Pfam" id="PF07727"/>
    </source>
</evidence>
<dbReference type="Pfam" id="PF07727">
    <property type="entry name" value="RVT_2"/>
    <property type="match status" value="1"/>
</dbReference>